<sequence>MDRIRTDNLLPPKESKILRRAIKCYDQKNYKAGIRLCGQILSIKQFEGHPSVRCMQGLMFYFVGKKEEAIKSIKASLSADIKNPIAWHTYSTIHKCERNYVEAAKCLTHAIKYDPENVQTLTELLTLSIGNRDYSNIVYLSKTILKLKTGSFPNWMGYVLSLELAGISNLAISALTQFIETIVGGVDGNKIPPFQISKLLIFRVELLYIHGRCQVILDEASKLRSKIVDSVRLNELICLAALQLSQNRYALSVCMKLLNLNPENKLYYDWIFQSIGPHSCKVKILMLIRDKFPNAFQPNTLLLKYSHSESFKEVFTDFMSKHLTVRHPNIFPLVRSVYDDPIKVKIVEMVANGLYTQEARDLDSTWLLYFLAQHYYYLKNFTKCSELLSKLPQTFIDGLILKAKANQLQGDAQSSLEVFESAHQHDLADRNMDSMHCLYFMKYNDLDSAINLFKKYFTEKQCFWSGIKDGQIMWFYVGASRMFFRIGKYADALNMCRVSMNIFKRNASEIMEFHSYSMRKMLLTPHLTVIQHPEWHYANSNCFKIVRTLTRSFIANEHKVQTSGNSHMTEDEKFVFNEIKENKEATKQLIAESIYYLLHFEPTVKNTQIAFEFYYWTKKMFLMIKTLLKLNEIIPKDSKTFYYNTKFAFLYRVHEFQPLQKDILEPYISIIDQITSSQQNFSLCSDTFSNLYKYKTDIFQGKQFDKQMFLDIFDRTLSQYSGNWTTCNKIFKEFIHAEESLTNSGITDAIRSKMVQAFPRCAYGRAN</sequence>
<dbReference type="SUPFAM" id="SSF48452">
    <property type="entry name" value="TPR-like"/>
    <property type="match status" value="2"/>
</dbReference>
<dbReference type="PANTHER" id="PTHR22767:SF2">
    <property type="entry name" value="N(ALPHA)-ACETYLTRANSFERASE 15_16, ISOFORM A"/>
    <property type="match status" value="1"/>
</dbReference>
<dbReference type="InterPro" id="IPR019734">
    <property type="entry name" value="TPR_rpt"/>
</dbReference>
<dbReference type="SMART" id="SM00028">
    <property type="entry name" value="TPR"/>
    <property type="match status" value="3"/>
</dbReference>
<gene>
    <name evidence="3" type="ORF">RF11_13318</name>
</gene>
<dbReference type="InterPro" id="IPR011990">
    <property type="entry name" value="TPR-like_helical_dom_sf"/>
</dbReference>
<dbReference type="Gene3D" id="1.25.40.1010">
    <property type="match status" value="1"/>
</dbReference>
<evidence type="ECO:0000313" key="3">
    <source>
        <dbReference type="EMBL" id="KII74396.1"/>
    </source>
</evidence>
<organism evidence="3 4">
    <name type="scientific">Thelohanellus kitauei</name>
    <name type="common">Myxosporean</name>
    <dbReference type="NCBI Taxonomy" id="669202"/>
    <lineage>
        <taxon>Eukaryota</taxon>
        <taxon>Metazoa</taxon>
        <taxon>Cnidaria</taxon>
        <taxon>Myxozoa</taxon>
        <taxon>Myxosporea</taxon>
        <taxon>Bivalvulida</taxon>
        <taxon>Platysporina</taxon>
        <taxon>Myxobolidae</taxon>
        <taxon>Thelohanellus</taxon>
    </lineage>
</organism>
<evidence type="ECO:0000256" key="1">
    <source>
        <dbReference type="ARBA" id="ARBA00022737"/>
    </source>
</evidence>
<keyword evidence="3" id="KW-0808">Transferase</keyword>
<keyword evidence="1" id="KW-0677">Repeat</keyword>
<dbReference type="OMA" id="HTAINYD"/>
<accession>A0A0C2N400</accession>
<dbReference type="GO" id="GO:0016740">
    <property type="term" value="F:transferase activity"/>
    <property type="evidence" value="ECO:0007669"/>
    <property type="project" value="UniProtKB-KW"/>
</dbReference>
<keyword evidence="4" id="KW-1185">Reference proteome</keyword>
<keyword evidence="2" id="KW-0802">TPR repeat</keyword>
<dbReference type="Gene3D" id="1.25.40.1040">
    <property type="match status" value="1"/>
</dbReference>
<protein>
    <submittedName>
        <fullName evidence="3">N-alpha-acetyltransferase 15, NatA auxiliary subunit</fullName>
    </submittedName>
</protein>
<dbReference type="GO" id="GO:0005737">
    <property type="term" value="C:cytoplasm"/>
    <property type="evidence" value="ECO:0007669"/>
    <property type="project" value="UniProtKB-ARBA"/>
</dbReference>
<evidence type="ECO:0000313" key="4">
    <source>
        <dbReference type="Proteomes" id="UP000031668"/>
    </source>
</evidence>
<comment type="caution">
    <text evidence="3">The sequence shown here is derived from an EMBL/GenBank/DDBJ whole genome shotgun (WGS) entry which is preliminary data.</text>
</comment>
<reference evidence="3 4" key="1">
    <citation type="journal article" date="2014" name="Genome Biol. Evol.">
        <title>The genome of the myxosporean Thelohanellus kitauei shows adaptations to nutrient acquisition within its fish host.</title>
        <authorList>
            <person name="Yang Y."/>
            <person name="Xiong J."/>
            <person name="Zhou Z."/>
            <person name="Huo F."/>
            <person name="Miao W."/>
            <person name="Ran C."/>
            <person name="Liu Y."/>
            <person name="Zhang J."/>
            <person name="Feng J."/>
            <person name="Wang M."/>
            <person name="Wang M."/>
            <person name="Wang L."/>
            <person name="Yao B."/>
        </authorList>
    </citation>
    <scope>NUCLEOTIDE SEQUENCE [LARGE SCALE GENOMIC DNA]</scope>
    <source>
        <strain evidence="3">Wuqing</strain>
    </source>
</reference>
<dbReference type="OrthoDB" id="6018108at2759"/>
<evidence type="ECO:0000256" key="2">
    <source>
        <dbReference type="ARBA" id="ARBA00022803"/>
    </source>
</evidence>
<dbReference type="Pfam" id="PF12569">
    <property type="entry name" value="NatA_aux_su"/>
    <property type="match status" value="1"/>
</dbReference>
<dbReference type="EMBL" id="JWZT01000435">
    <property type="protein sequence ID" value="KII74396.1"/>
    <property type="molecule type" value="Genomic_DNA"/>
</dbReference>
<name>A0A0C2N400_THEKT</name>
<dbReference type="InterPro" id="IPR021183">
    <property type="entry name" value="NatA_aux_su"/>
</dbReference>
<proteinExistence type="predicted"/>
<dbReference type="AlphaFoldDB" id="A0A0C2N400"/>
<dbReference type="Proteomes" id="UP000031668">
    <property type="component" value="Unassembled WGS sequence"/>
</dbReference>
<dbReference type="PANTHER" id="PTHR22767">
    <property type="entry name" value="N-TERMINAL ACETYLTRANSFERASE-RELATED"/>
    <property type="match status" value="1"/>
</dbReference>